<feature type="transmembrane region" description="Helical" evidence="6">
    <location>
        <begin position="168"/>
        <end position="189"/>
    </location>
</feature>
<evidence type="ECO:0000256" key="1">
    <source>
        <dbReference type="ARBA" id="ARBA00006410"/>
    </source>
</evidence>
<proteinExistence type="inferred from homology"/>
<dbReference type="Pfam" id="PF06789">
    <property type="entry name" value="MINAR1_C"/>
    <property type="match status" value="1"/>
</dbReference>
<evidence type="ECO:0000256" key="5">
    <source>
        <dbReference type="ARBA" id="ARBA00037847"/>
    </source>
</evidence>
<evidence type="ECO:0000256" key="3">
    <source>
        <dbReference type="ARBA" id="ARBA00022989"/>
    </source>
</evidence>
<feature type="domain" description="Major intrinsically disordered Notch2-binding receptor 1-like C-terminal" evidence="7">
    <location>
        <begin position="41"/>
        <end position="189"/>
    </location>
</feature>
<dbReference type="InterPro" id="IPR009626">
    <property type="entry name" value="MINAR1-like_C"/>
</dbReference>
<evidence type="ECO:0000259" key="7">
    <source>
        <dbReference type="Pfam" id="PF06789"/>
    </source>
</evidence>
<dbReference type="PANTHER" id="PTHR31530:SF4">
    <property type="entry name" value="MAJOR INTRINSICALLY DISORDERED NOTCH2-BINDING RECEPTOR 1-LIKE"/>
    <property type="match status" value="1"/>
</dbReference>
<accession>A0AA88S8I2</accession>
<dbReference type="Proteomes" id="UP001187315">
    <property type="component" value="Unassembled WGS sequence"/>
</dbReference>
<keyword evidence="3 6" id="KW-1133">Transmembrane helix</keyword>
<comment type="caution">
    <text evidence="8">The sequence shown here is derived from an EMBL/GenBank/DDBJ whole genome shotgun (WGS) entry which is preliminary data.</text>
</comment>
<reference evidence="8" key="1">
    <citation type="submission" date="2023-08" db="EMBL/GenBank/DDBJ databases">
        <title>Pelteobagrus vachellii genome.</title>
        <authorList>
            <person name="Liu H."/>
        </authorList>
    </citation>
    <scope>NUCLEOTIDE SEQUENCE</scope>
    <source>
        <strain evidence="8">PRFRI_2022a</strain>
        <tissue evidence="8">Muscle</tissue>
    </source>
</reference>
<comment type="subcellular location">
    <subcellularLocation>
        <location evidence="5">Endomembrane system</location>
        <topology evidence="5">Single-pass membrane protein</topology>
    </subcellularLocation>
</comment>
<keyword evidence="9" id="KW-1185">Reference proteome</keyword>
<evidence type="ECO:0000313" key="8">
    <source>
        <dbReference type="EMBL" id="KAK2823534.1"/>
    </source>
</evidence>
<sequence length="194" mass="22612">MDISVLPNNNHPEKFLQLDVGMLPATHGMFQIGAALSGQRQWNNRVYSQGEERGKKDTERPSSPEVTYDLRDRELEQHITPLTLKPKIKQNPLYINLRNFDMEENQRAKPSWTIEDYDRHSLHGNMASYLQEDPRKLNFWLEDLYTPGFDSLLKKKEAEHKRKRMCRILSSVLLSVCIIVIVITVPIVLTQKKV</sequence>
<comment type="similarity">
    <text evidence="1">Belongs to the MINAR family.</text>
</comment>
<keyword evidence="2 6" id="KW-0812">Transmembrane</keyword>
<dbReference type="AlphaFoldDB" id="A0AA88S8I2"/>
<dbReference type="InterPro" id="IPR039706">
    <property type="entry name" value="MINAR1-like"/>
</dbReference>
<evidence type="ECO:0000256" key="2">
    <source>
        <dbReference type="ARBA" id="ARBA00022692"/>
    </source>
</evidence>
<dbReference type="PANTHER" id="PTHR31530">
    <property type="entry name" value="MAJOR INTRINSICALLY DISORDERED NOTCH2-BINDING RECEPTOR 1 MINAR1 FAMILY MEMBER"/>
    <property type="match status" value="1"/>
</dbReference>
<protein>
    <recommendedName>
        <fullName evidence="7">Major intrinsically disordered Notch2-binding receptor 1-like C-terminal domain-containing protein</fullName>
    </recommendedName>
</protein>
<dbReference type="GO" id="GO:0012505">
    <property type="term" value="C:endomembrane system"/>
    <property type="evidence" value="ECO:0007669"/>
    <property type="project" value="UniProtKB-SubCell"/>
</dbReference>
<organism evidence="8 9">
    <name type="scientific">Tachysurus vachellii</name>
    <name type="common">Darkbarbel catfish</name>
    <name type="synonym">Pelteobagrus vachellii</name>
    <dbReference type="NCBI Taxonomy" id="175792"/>
    <lineage>
        <taxon>Eukaryota</taxon>
        <taxon>Metazoa</taxon>
        <taxon>Chordata</taxon>
        <taxon>Craniata</taxon>
        <taxon>Vertebrata</taxon>
        <taxon>Euteleostomi</taxon>
        <taxon>Actinopterygii</taxon>
        <taxon>Neopterygii</taxon>
        <taxon>Teleostei</taxon>
        <taxon>Ostariophysi</taxon>
        <taxon>Siluriformes</taxon>
        <taxon>Bagridae</taxon>
        <taxon>Tachysurus</taxon>
    </lineage>
</organism>
<gene>
    <name evidence="8" type="ORF">Q7C36_020134</name>
</gene>
<keyword evidence="4 6" id="KW-0472">Membrane</keyword>
<evidence type="ECO:0000313" key="9">
    <source>
        <dbReference type="Proteomes" id="UP001187315"/>
    </source>
</evidence>
<evidence type="ECO:0000256" key="6">
    <source>
        <dbReference type="SAM" id="Phobius"/>
    </source>
</evidence>
<dbReference type="EMBL" id="JAVHJS010000021">
    <property type="protein sequence ID" value="KAK2823534.1"/>
    <property type="molecule type" value="Genomic_DNA"/>
</dbReference>
<evidence type="ECO:0000256" key="4">
    <source>
        <dbReference type="ARBA" id="ARBA00023136"/>
    </source>
</evidence>
<name>A0AA88S8I2_TACVA</name>